<dbReference type="AlphaFoldDB" id="A0A4S4LBD6"/>
<accession>A0A4S4LBD6</accession>
<feature type="compositionally biased region" description="Basic and acidic residues" evidence="1">
    <location>
        <begin position="178"/>
        <end position="198"/>
    </location>
</feature>
<proteinExistence type="predicted"/>
<sequence>MVGIIDPNPSKQPEEDPEVSLDWVWDSVFTRPIKIKRPAQGKFSPKTDERCFTWCSQSVRGRFEGRDPRCRSLCIRRVFEHEVKQLTTHFSLDSRSHVVNGAANEYPLPPEGQPSSAIIDGAVGGVPGTRSAAEGVRYWKEGWYIWMTKNRWAAQEKMDLMMFDLDKQTAWMRTKEQEERAWAEKEAQIERERERNGDGHVPPAVVSDDLEHDEQEGFLRHPYPNAAEESFLIRVPTKMPPLDLYAQQVLAPTRKVLGIVETSFKNGDQKELALRTWDLVQNGVPFTLVKNVIMNFIENWRTGPKDVTSACLSLMETLKKLVSEIEPHEADSKEALYTHIEQHILPHVDANECPPLSVLVYAAKGIIEPTFLYESIPTLLEILAQIEFTRSLVEKQAKTALALNARYTASSKPGVRILNHAEKKALKKIVKDGIRLVYLEEIVLQLYRLYIHSLWISPKAYILSKTMRSFFPSLFVKSGDRLADEHWQGLIHHDFSKEERERVHDVGEATKVFLSEAREWDLERMAYFKKRGLSEEEIFGDGDFISYPQNFRARFPCPVDENMLIDVLLVYMGTVEESVDTLENLFPADTAVQLRNSA</sequence>
<dbReference type="EMBL" id="SGPK01000166">
    <property type="protein sequence ID" value="THH06970.1"/>
    <property type="molecule type" value="Genomic_DNA"/>
</dbReference>
<evidence type="ECO:0000256" key="1">
    <source>
        <dbReference type="SAM" id="MobiDB-lite"/>
    </source>
</evidence>
<protein>
    <submittedName>
        <fullName evidence="2">Uncharacterized protein</fullName>
    </submittedName>
</protein>
<gene>
    <name evidence="2" type="ORF">EW145_g3712</name>
</gene>
<evidence type="ECO:0000313" key="2">
    <source>
        <dbReference type="EMBL" id="THH06970.1"/>
    </source>
</evidence>
<dbReference type="Proteomes" id="UP000308199">
    <property type="component" value="Unassembled WGS sequence"/>
</dbReference>
<keyword evidence="3" id="KW-1185">Reference proteome</keyword>
<reference evidence="2 3" key="1">
    <citation type="submission" date="2019-02" db="EMBL/GenBank/DDBJ databases">
        <title>Genome sequencing of the rare red list fungi Phellinidium pouzarii.</title>
        <authorList>
            <person name="Buettner E."/>
            <person name="Kellner H."/>
        </authorList>
    </citation>
    <scope>NUCLEOTIDE SEQUENCE [LARGE SCALE GENOMIC DNA]</scope>
    <source>
        <strain evidence="2 3">DSM 108285</strain>
    </source>
</reference>
<evidence type="ECO:0000313" key="3">
    <source>
        <dbReference type="Proteomes" id="UP000308199"/>
    </source>
</evidence>
<dbReference type="OrthoDB" id="3171382at2759"/>
<organism evidence="2 3">
    <name type="scientific">Phellinidium pouzarii</name>
    <dbReference type="NCBI Taxonomy" id="167371"/>
    <lineage>
        <taxon>Eukaryota</taxon>
        <taxon>Fungi</taxon>
        <taxon>Dikarya</taxon>
        <taxon>Basidiomycota</taxon>
        <taxon>Agaricomycotina</taxon>
        <taxon>Agaricomycetes</taxon>
        <taxon>Hymenochaetales</taxon>
        <taxon>Hymenochaetaceae</taxon>
        <taxon>Phellinidium</taxon>
    </lineage>
</organism>
<feature type="region of interest" description="Disordered" evidence="1">
    <location>
        <begin position="178"/>
        <end position="206"/>
    </location>
</feature>
<comment type="caution">
    <text evidence="2">The sequence shown here is derived from an EMBL/GenBank/DDBJ whole genome shotgun (WGS) entry which is preliminary data.</text>
</comment>
<name>A0A4S4LBD6_9AGAM</name>